<dbReference type="EMBL" id="RZTZ01000004">
    <property type="protein sequence ID" value="RVT62788.1"/>
    <property type="molecule type" value="Genomic_DNA"/>
</dbReference>
<dbReference type="RefSeq" id="WP_127738740.1">
    <property type="nucleotide sequence ID" value="NZ_RZTZ01000004.1"/>
</dbReference>
<accession>A0A3S2UWQ8</accession>
<dbReference type="AlphaFoldDB" id="A0A3S2UWQ8"/>
<gene>
    <name evidence="1" type="ORF">EM808_13700</name>
</gene>
<comment type="caution">
    <text evidence="1">The sequence shown here is derived from an EMBL/GenBank/DDBJ whole genome shotgun (WGS) entry which is preliminary data.</text>
</comment>
<dbReference type="PROSITE" id="PS51257">
    <property type="entry name" value="PROKAR_LIPOPROTEIN"/>
    <property type="match status" value="1"/>
</dbReference>
<name>A0A3S2UWQ8_9BACI</name>
<organism evidence="1 2">
    <name type="scientific">Niallia taxi</name>
    <dbReference type="NCBI Taxonomy" id="2499688"/>
    <lineage>
        <taxon>Bacteria</taxon>
        <taxon>Bacillati</taxon>
        <taxon>Bacillota</taxon>
        <taxon>Bacilli</taxon>
        <taxon>Bacillales</taxon>
        <taxon>Bacillaceae</taxon>
        <taxon>Niallia</taxon>
    </lineage>
</organism>
<protein>
    <submittedName>
        <fullName evidence="1">Uncharacterized protein</fullName>
    </submittedName>
</protein>
<proteinExistence type="predicted"/>
<sequence length="164" mass="19506">MPKSPAVKGIIELDAEEQRRFYADLTASFYLIFGCQFSRVEDFRMLFQNLRRDLNDYRATLDAILSDIAPDYGLTWRDFTWIRENRWKKCAVCGRIYLDYSNGKSKTCYLDEYLRFSLQSREFINNIDYRGKSKSLCSAKYTAWKKRGRTGPINFIMFRKGEFI</sequence>
<evidence type="ECO:0000313" key="1">
    <source>
        <dbReference type="EMBL" id="RVT62788.1"/>
    </source>
</evidence>
<keyword evidence="2" id="KW-1185">Reference proteome</keyword>
<dbReference type="Proteomes" id="UP000288024">
    <property type="component" value="Unassembled WGS sequence"/>
</dbReference>
<reference evidence="1 2" key="1">
    <citation type="submission" date="2019-01" db="EMBL/GenBank/DDBJ databases">
        <title>Bacillus sp. M5HDSG1-1, whole genome shotgun sequence.</title>
        <authorList>
            <person name="Tuo L."/>
        </authorList>
    </citation>
    <scope>NUCLEOTIDE SEQUENCE [LARGE SCALE GENOMIC DNA]</scope>
    <source>
        <strain evidence="1 2">M5HDSG1-1</strain>
    </source>
</reference>
<evidence type="ECO:0000313" key="2">
    <source>
        <dbReference type="Proteomes" id="UP000288024"/>
    </source>
</evidence>